<protein>
    <submittedName>
        <fullName evidence="1">Uncharacterized protein</fullName>
    </submittedName>
</protein>
<reference evidence="1" key="1">
    <citation type="submission" date="2021-02" db="EMBL/GenBank/DDBJ databases">
        <authorList>
            <person name="Dougan E. K."/>
            <person name="Rhodes N."/>
            <person name="Thang M."/>
            <person name="Chan C."/>
        </authorList>
    </citation>
    <scope>NUCLEOTIDE SEQUENCE</scope>
</reference>
<dbReference type="EMBL" id="CAJNNW010025676">
    <property type="protein sequence ID" value="CAE8678298.1"/>
    <property type="molecule type" value="Genomic_DNA"/>
</dbReference>
<dbReference type="AlphaFoldDB" id="A0A813JJM8"/>
<comment type="caution">
    <text evidence="1">The sequence shown here is derived from an EMBL/GenBank/DDBJ whole genome shotgun (WGS) entry which is preliminary data.</text>
</comment>
<proteinExistence type="predicted"/>
<feature type="non-terminal residue" evidence="1">
    <location>
        <position position="235"/>
    </location>
</feature>
<dbReference type="Proteomes" id="UP000626109">
    <property type="component" value="Unassembled WGS sequence"/>
</dbReference>
<name>A0A813JJM8_POLGL</name>
<sequence>AKEAAAMPSCDHGHLDAADLGLTPECEMFHILTEDMGSPSPWPINGLQAVFDRRYPGWDDPPTLAVSSPASRLRHLPEALRSASEDAAGLEEALRELGGEELGCGAGLCGLAFAKATGADGEDDVLELAKRNVELNGLHGVNVRCLDLGFMQEEEGKALIEEFGKFPLVVGSDMIFEPGQTARVLAAADQLLDSEGGRCVLALSSAFQNFAVTPEAQGEVDPDKQNCDRADLLFA</sequence>
<gene>
    <name evidence="1" type="ORF">PGLA2088_LOCUS20726</name>
</gene>
<accession>A0A813JJM8</accession>
<dbReference type="SUPFAM" id="SSF53335">
    <property type="entry name" value="S-adenosyl-L-methionine-dependent methyltransferases"/>
    <property type="match status" value="1"/>
</dbReference>
<evidence type="ECO:0000313" key="1">
    <source>
        <dbReference type="EMBL" id="CAE8678298.1"/>
    </source>
</evidence>
<dbReference type="InterPro" id="IPR029063">
    <property type="entry name" value="SAM-dependent_MTases_sf"/>
</dbReference>
<organism evidence="1 2">
    <name type="scientific">Polarella glacialis</name>
    <name type="common">Dinoflagellate</name>
    <dbReference type="NCBI Taxonomy" id="89957"/>
    <lineage>
        <taxon>Eukaryota</taxon>
        <taxon>Sar</taxon>
        <taxon>Alveolata</taxon>
        <taxon>Dinophyceae</taxon>
        <taxon>Suessiales</taxon>
        <taxon>Suessiaceae</taxon>
        <taxon>Polarella</taxon>
    </lineage>
</organism>
<dbReference type="InterPro" id="IPR019410">
    <property type="entry name" value="Methyltransf_16"/>
</dbReference>
<evidence type="ECO:0000313" key="2">
    <source>
        <dbReference type="Proteomes" id="UP000626109"/>
    </source>
</evidence>
<dbReference type="Gene3D" id="3.40.50.150">
    <property type="entry name" value="Vaccinia Virus protein VP39"/>
    <property type="match status" value="1"/>
</dbReference>
<dbReference type="Pfam" id="PF10294">
    <property type="entry name" value="Methyltransf_16"/>
    <property type="match status" value="1"/>
</dbReference>